<reference evidence="11" key="1">
    <citation type="submission" date="2022-05" db="EMBL/GenBank/DDBJ databases">
        <authorList>
            <person name="Jo J.-H."/>
            <person name="Im W.-T."/>
        </authorList>
    </citation>
    <scope>NUCLEOTIDE SEQUENCE</scope>
    <source>
        <strain evidence="11">SE158</strain>
    </source>
</reference>
<dbReference type="EMBL" id="JAMGBD010000001">
    <property type="protein sequence ID" value="MCL6682827.1"/>
    <property type="molecule type" value="Genomic_DNA"/>
</dbReference>
<feature type="binding site" evidence="9">
    <location>
        <position position="39"/>
    </location>
    <ligand>
        <name>substrate</name>
    </ligand>
</feature>
<dbReference type="PROSITE" id="PS00111">
    <property type="entry name" value="PGLYCERATE_KINASE"/>
    <property type="match status" value="1"/>
</dbReference>
<accession>A0ABT0RJM2</accession>
<feature type="binding site" evidence="9">
    <location>
        <begin position="24"/>
        <end position="26"/>
    </location>
    <ligand>
        <name>substrate</name>
    </ligand>
</feature>
<dbReference type="GO" id="GO:0016301">
    <property type="term" value="F:kinase activity"/>
    <property type="evidence" value="ECO:0007669"/>
    <property type="project" value="UniProtKB-KW"/>
</dbReference>
<dbReference type="InterPro" id="IPR015824">
    <property type="entry name" value="Phosphoglycerate_kinase_N"/>
</dbReference>
<comment type="caution">
    <text evidence="9">Lacks conserved residue(s) required for the propagation of feature annotation.</text>
</comment>
<feature type="binding site" evidence="9">
    <location>
        <begin position="357"/>
        <end position="360"/>
    </location>
    <ligand>
        <name>ATP</name>
        <dbReference type="ChEBI" id="CHEBI:30616"/>
    </ligand>
</feature>
<dbReference type="EC" id="2.7.2.3" evidence="4 9"/>
<evidence type="ECO:0000256" key="6">
    <source>
        <dbReference type="ARBA" id="ARBA00022741"/>
    </source>
</evidence>
<keyword evidence="7 9" id="KW-0418">Kinase</keyword>
<name>A0ABT0RJM2_9SPHN</name>
<evidence type="ECO:0000256" key="2">
    <source>
        <dbReference type="ARBA" id="ARBA00008982"/>
    </source>
</evidence>
<keyword evidence="9" id="KW-0324">Glycolysis</keyword>
<dbReference type="Gene3D" id="3.40.50.1260">
    <property type="entry name" value="Phosphoglycerate kinase, N-terminal domain"/>
    <property type="match status" value="2"/>
</dbReference>
<dbReference type="RefSeq" id="WP_249846775.1">
    <property type="nucleotide sequence ID" value="NZ_JAMGBD010000001.1"/>
</dbReference>
<dbReference type="Proteomes" id="UP001165363">
    <property type="component" value="Unassembled WGS sequence"/>
</dbReference>
<keyword evidence="12" id="KW-1185">Reference proteome</keyword>
<protein>
    <recommendedName>
        <fullName evidence="4 9">Phosphoglycerate kinase</fullName>
        <ecNumber evidence="4 9">2.7.2.3</ecNumber>
    </recommendedName>
</protein>
<dbReference type="InterPro" id="IPR036043">
    <property type="entry name" value="Phosphoglycerate_kinase_sf"/>
</dbReference>
<sequence length="401" mass="41935">MPGFKTLDDLPEELTGKKVLVRVDLNVPMDGAKVTDDTRLRAMLPTVLELSDHGAIVLLLSHFGRPKGETRPDMSTAQLVLPIHRLSGRSVRFIEDCQGPEAARAVTVMLPSNIGVLENTRFHAGEEKNDPELAKGMAALGDYYVNDAFSAAHRAHASTEGVAHLLPAFAGRAMEAELQALERALGNPERPVAAVVGGAKVSTKLAVLGHLVGKVDHLIIGGGMANTFLAARGVNVGKSLCEKDLLGEAESIFERADAAGCTIHLPYDVVVAKEFAANPPSLRTCNVHEVAADEMILDIGPAAVEALADALKTCRTLVWNGPLGAFETPPFDAATVALAKTAAALTQDGSLVSVAGGGDTVAALNQAGVTDDFTFVSTAGGAFLEWMEGRTLPGVAALEQA</sequence>
<keyword evidence="8 9" id="KW-0067">ATP-binding</keyword>
<dbReference type="Pfam" id="PF00162">
    <property type="entry name" value="PGK"/>
    <property type="match status" value="1"/>
</dbReference>
<comment type="subcellular location">
    <subcellularLocation>
        <location evidence="9">Cytoplasm</location>
    </subcellularLocation>
</comment>
<feature type="binding site" evidence="9">
    <location>
        <position position="327"/>
    </location>
    <ligand>
        <name>ATP</name>
        <dbReference type="ChEBI" id="CHEBI:30616"/>
    </ligand>
</feature>
<evidence type="ECO:0000256" key="9">
    <source>
        <dbReference type="HAMAP-Rule" id="MF_00145"/>
    </source>
</evidence>
<dbReference type="PRINTS" id="PR00477">
    <property type="entry name" value="PHGLYCKINASE"/>
</dbReference>
<dbReference type="HAMAP" id="MF_00145">
    <property type="entry name" value="Phosphoglyc_kinase"/>
    <property type="match status" value="1"/>
</dbReference>
<dbReference type="InterPro" id="IPR015911">
    <property type="entry name" value="Phosphoglycerate_kinase_CS"/>
</dbReference>
<dbReference type="PIRSF" id="PIRSF000724">
    <property type="entry name" value="Pgk"/>
    <property type="match status" value="1"/>
</dbReference>
<dbReference type="InterPro" id="IPR001576">
    <property type="entry name" value="Phosphoglycerate_kinase"/>
</dbReference>
<dbReference type="PANTHER" id="PTHR11406">
    <property type="entry name" value="PHOSPHOGLYCERATE KINASE"/>
    <property type="match status" value="1"/>
</dbReference>
<feature type="binding site" evidence="9">
    <location>
        <begin position="62"/>
        <end position="65"/>
    </location>
    <ligand>
        <name>substrate</name>
    </ligand>
</feature>
<keyword evidence="6 9" id="KW-0547">Nucleotide-binding</keyword>
<dbReference type="PANTHER" id="PTHR11406:SF23">
    <property type="entry name" value="PHOSPHOGLYCERATE KINASE 1, CHLOROPLASTIC-RELATED"/>
    <property type="match status" value="1"/>
</dbReference>
<keyword evidence="9" id="KW-0963">Cytoplasm</keyword>
<evidence type="ECO:0000256" key="7">
    <source>
        <dbReference type="ARBA" id="ARBA00022777"/>
    </source>
</evidence>
<feature type="binding site" evidence="9">
    <location>
        <position position="121"/>
    </location>
    <ligand>
        <name>substrate</name>
    </ligand>
</feature>
<evidence type="ECO:0000256" key="5">
    <source>
        <dbReference type="ARBA" id="ARBA00022679"/>
    </source>
</evidence>
<comment type="caution">
    <text evidence="11">The sequence shown here is derived from an EMBL/GenBank/DDBJ whole genome shotgun (WGS) entry which is preliminary data.</text>
</comment>
<evidence type="ECO:0000256" key="4">
    <source>
        <dbReference type="ARBA" id="ARBA00013061"/>
    </source>
</evidence>
<comment type="subunit">
    <text evidence="3 9">Monomer.</text>
</comment>
<evidence type="ECO:0000313" key="11">
    <source>
        <dbReference type="EMBL" id="MCL6682827.1"/>
    </source>
</evidence>
<evidence type="ECO:0000256" key="8">
    <source>
        <dbReference type="ARBA" id="ARBA00022840"/>
    </source>
</evidence>
<evidence type="ECO:0000313" key="12">
    <source>
        <dbReference type="Proteomes" id="UP001165363"/>
    </source>
</evidence>
<comment type="similarity">
    <text evidence="2 9 10">Belongs to the phosphoglycerate kinase family.</text>
</comment>
<comment type="catalytic activity">
    <reaction evidence="1 9 10">
        <text>(2R)-3-phosphoglycerate + ATP = (2R)-3-phospho-glyceroyl phosphate + ADP</text>
        <dbReference type="Rhea" id="RHEA:14801"/>
        <dbReference type="ChEBI" id="CHEBI:30616"/>
        <dbReference type="ChEBI" id="CHEBI:57604"/>
        <dbReference type="ChEBI" id="CHEBI:58272"/>
        <dbReference type="ChEBI" id="CHEBI:456216"/>
        <dbReference type="EC" id="2.7.2.3"/>
    </reaction>
</comment>
<evidence type="ECO:0000256" key="3">
    <source>
        <dbReference type="ARBA" id="ARBA00011245"/>
    </source>
</evidence>
<keyword evidence="5 9" id="KW-0808">Transferase</keyword>
<comment type="pathway">
    <text evidence="9">Carbohydrate degradation; glycolysis; pyruvate from D-glyceraldehyde 3-phosphate: step 2/5.</text>
</comment>
<evidence type="ECO:0000256" key="10">
    <source>
        <dbReference type="RuleBase" id="RU000532"/>
    </source>
</evidence>
<feature type="binding site" evidence="9">
    <location>
        <position position="204"/>
    </location>
    <ligand>
        <name>ATP</name>
        <dbReference type="ChEBI" id="CHEBI:30616"/>
    </ligand>
</feature>
<gene>
    <name evidence="9" type="primary">pgk</name>
    <name evidence="11" type="ORF">LZ536_02780</name>
</gene>
<proteinExistence type="inferred from homology"/>
<dbReference type="SUPFAM" id="SSF53748">
    <property type="entry name" value="Phosphoglycerate kinase"/>
    <property type="match status" value="1"/>
</dbReference>
<organism evidence="11 12">
    <name type="scientific">Sphingomonas alba</name>
    <dbReference type="NCBI Taxonomy" id="2908208"/>
    <lineage>
        <taxon>Bacteria</taxon>
        <taxon>Pseudomonadati</taxon>
        <taxon>Pseudomonadota</taxon>
        <taxon>Alphaproteobacteria</taxon>
        <taxon>Sphingomonadales</taxon>
        <taxon>Sphingomonadaceae</taxon>
        <taxon>Sphingomonas</taxon>
    </lineage>
</organism>
<evidence type="ECO:0000256" key="1">
    <source>
        <dbReference type="ARBA" id="ARBA00000642"/>
    </source>
</evidence>
<feature type="binding site" evidence="9">
    <location>
        <position position="154"/>
    </location>
    <ligand>
        <name>substrate</name>
    </ligand>
</feature>